<evidence type="ECO:0000256" key="1">
    <source>
        <dbReference type="SAM" id="MobiDB-lite"/>
    </source>
</evidence>
<sequence>MLPSKATPVFGATSKSPTATDPDPTTERKLKRMTMRTRVAIKLLASAPHILESRKNLNQITEESSASVSRFANLFGHFNFTIHNVLRHRTQYTRKSIR</sequence>
<keyword evidence="3" id="KW-1185">Reference proteome</keyword>
<evidence type="ECO:0000313" key="2">
    <source>
        <dbReference type="EMBL" id="TWT55528.1"/>
    </source>
</evidence>
<comment type="caution">
    <text evidence="2">The sequence shown here is derived from an EMBL/GenBank/DDBJ whole genome shotgun (WGS) entry which is preliminary data.</text>
</comment>
<dbReference type="AlphaFoldDB" id="A0A5C5WY47"/>
<accession>A0A5C5WY47</accession>
<dbReference type="Proteomes" id="UP000318053">
    <property type="component" value="Unassembled WGS sequence"/>
</dbReference>
<evidence type="ECO:0000313" key="3">
    <source>
        <dbReference type="Proteomes" id="UP000318053"/>
    </source>
</evidence>
<name>A0A5C5WY47_9BACT</name>
<gene>
    <name evidence="2" type="ORF">CA85_48810</name>
</gene>
<feature type="region of interest" description="Disordered" evidence="1">
    <location>
        <begin position="1"/>
        <end position="28"/>
    </location>
</feature>
<reference evidence="2 3" key="1">
    <citation type="submission" date="2019-02" db="EMBL/GenBank/DDBJ databases">
        <title>Deep-cultivation of Planctomycetes and their phenomic and genomic characterization uncovers novel biology.</title>
        <authorList>
            <person name="Wiegand S."/>
            <person name="Jogler M."/>
            <person name="Boedeker C."/>
            <person name="Pinto D."/>
            <person name="Vollmers J."/>
            <person name="Rivas-Marin E."/>
            <person name="Kohn T."/>
            <person name="Peeters S.H."/>
            <person name="Heuer A."/>
            <person name="Rast P."/>
            <person name="Oberbeckmann S."/>
            <person name="Bunk B."/>
            <person name="Jeske O."/>
            <person name="Meyerdierks A."/>
            <person name="Storesund J.E."/>
            <person name="Kallscheuer N."/>
            <person name="Luecker S."/>
            <person name="Lage O.M."/>
            <person name="Pohl T."/>
            <person name="Merkel B.J."/>
            <person name="Hornburger P."/>
            <person name="Mueller R.-W."/>
            <person name="Bruemmer F."/>
            <person name="Labrenz M."/>
            <person name="Spormann A.M."/>
            <person name="Op Den Camp H."/>
            <person name="Overmann J."/>
            <person name="Amann R."/>
            <person name="Jetten M.S.M."/>
            <person name="Mascher T."/>
            <person name="Medema M.H."/>
            <person name="Devos D.P."/>
            <person name="Kaster A.-K."/>
            <person name="Ovreas L."/>
            <person name="Rohde M."/>
            <person name="Galperin M.Y."/>
            <person name="Jogler C."/>
        </authorList>
    </citation>
    <scope>NUCLEOTIDE SEQUENCE [LARGE SCALE GENOMIC DNA]</scope>
    <source>
        <strain evidence="2 3">CA85</strain>
    </source>
</reference>
<protein>
    <submittedName>
        <fullName evidence="2">Uncharacterized protein</fullName>
    </submittedName>
</protein>
<dbReference type="EMBL" id="SJPK01000024">
    <property type="protein sequence ID" value="TWT55528.1"/>
    <property type="molecule type" value="Genomic_DNA"/>
</dbReference>
<organism evidence="2 3">
    <name type="scientific">Allorhodopirellula solitaria</name>
    <dbReference type="NCBI Taxonomy" id="2527987"/>
    <lineage>
        <taxon>Bacteria</taxon>
        <taxon>Pseudomonadati</taxon>
        <taxon>Planctomycetota</taxon>
        <taxon>Planctomycetia</taxon>
        <taxon>Pirellulales</taxon>
        <taxon>Pirellulaceae</taxon>
        <taxon>Allorhodopirellula</taxon>
    </lineage>
</organism>
<proteinExistence type="predicted"/>